<gene>
    <name evidence="1" type="ORF">B0D71_29235</name>
</gene>
<reference evidence="2" key="1">
    <citation type="submission" date="2017-02" db="EMBL/GenBank/DDBJ databases">
        <authorList>
            <person name="Furmanczyk E.M."/>
        </authorList>
    </citation>
    <scope>NUCLEOTIDE SEQUENCE [LARGE SCALE GENOMIC DNA]</scope>
    <source>
        <strain evidence="2">AP3_22</strain>
    </source>
</reference>
<keyword evidence="2" id="KW-1185">Reference proteome</keyword>
<organism evidence="1 2">
    <name type="scientific">Pseudomonas laurylsulfativorans</name>
    <dbReference type="NCBI Taxonomy" id="1943631"/>
    <lineage>
        <taxon>Bacteria</taxon>
        <taxon>Pseudomonadati</taxon>
        <taxon>Pseudomonadota</taxon>
        <taxon>Gammaproteobacteria</taxon>
        <taxon>Pseudomonadales</taxon>
        <taxon>Pseudomonadaceae</taxon>
        <taxon>Pseudomonas</taxon>
    </lineage>
</organism>
<accession>A0A2S3VFW9</accession>
<dbReference type="EMBL" id="MUJK01000018">
    <property type="protein sequence ID" value="POF38827.1"/>
    <property type="molecule type" value="Genomic_DNA"/>
</dbReference>
<evidence type="ECO:0000313" key="2">
    <source>
        <dbReference type="Proteomes" id="UP000237440"/>
    </source>
</evidence>
<comment type="caution">
    <text evidence="1">The sequence shown here is derived from an EMBL/GenBank/DDBJ whole genome shotgun (WGS) entry which is preliminary data.</text>
</comment>
<name>A0A2S3VFW9_9PSED</name>
<dbReference type="AlphaFoldDB" id="A0A2S3VFW9"/>
<dbReference type="Proteomes" id="UP000237440">
    <property type="component" value="Unassembled WGS sequence"/>
</dbReference>
<proteinExistence type="predicted"/>
<sequence length="84" mass="8941">MYVLCLREDRDRPNDIEPCGSELARDGGGSVNIHAECDAAIASRLAPTGVFVACCYSASLADRDYPAPISPPAVGGFVELVWIE</sequence>
<evidence type="ECO:0000313" key="1">
    <source>
        <dbReference type="EMBL" id="POF38827.1"/>
    </source>
</evidence>
<protein>
    <submittedName>
        <fullName evidence="1">Uncharacterized protein</fullName>
    </submittedName>
</protein>